<dbReference type="Pfam" id="PF16747">
    <property type="entry name" value="Adhesin_E"/>
    <property type="match status" value="1"/>
</dbReference>
<feature type="domain" description="Surface-adhesin protein E-like" evidence="2">
    <location>
        <begin position="31"/>
        <end position="141"/>
    </location>
</feature>
<feature type="chain" id="PRO_5022078479" description="Surface-adhesin protein E-like domain-containing protein" evidence="1">
    <location>
        <begin position="22"/>
        <end position="143"/>
    </location>
</feature>
<dbReference type="Proteomes" id="UP000318199">
    <property type="component" value="Unassembled WGS sequence"/>
</dbReference>
<feature type="signal peptide" evidence="1">
    <location>
        <begin position="1"/>
        <end position="21"/>
    </location>
</feature>
<evidence type="ECO:0000259" key="2">
    <source>
        <dbReference type="Pfam" id="PF16747"/>
    </source>
</evidence>
<evidence type="ECO:0000313" key="4">
    <source>
        <dbReference type="Proteomes" id="UP000318199"/>
    </source>
</evidence>
<dbReference type="InterPro" id="IPR031939">
    <property type="entry name" value="Adhesin_E-like"/>
</dbReference>
<name>A0A562ZJ14_9BURK</name>
<dbReference type="RefSeq" id="WP_145895315.1">
    <property type="nucleotide sequence ID" value="NZ_VOBQ01000019.1"/>
</dbReference>
<dbReference type="AlphaFoldDB" id="A0A562ZJ14"/>
<reference evidence="3 4" key="1">
    <citation type="submission" date="2019-07" db="EMBL/GenBank/DDBJ databases">
        <title>Caenimonas sedimenti sp. nov., isolated from activated sludge.</title>
        <authorList>
            <person name="Xu J."/>
        </authorList>
    </citation>
    <scope>NUCLEOTIDE SEQUENCE [LARGE SCALE GENOMIC DNA]</scope>
    <source>
        <strain evidence="3 4">HX-9-20</strain>
    </source>
</reference>
<keyword evidence="1" id="KW-0732">Signal</keyword>
<organism evidence="3 4">
    <name type="scientific">Caenimonas sedimenti</name>
    <dbReference type="NCBI Taxonomy" id="2596921"/>
    <lineage>
        <taxon>Bacteria</taxon>
        <taxon>Pseudomonadati</taxon>
        <taxon>Pseudomonadota</taxon>
        <taxon>Betaproteobacteria</taxon>
        <taxon>Burkholderiales</taxon>
        <taxon>Comamonadaceae</taxon>
        <taxon>Caenimonas</taxon>
    </lineage>
</organism>
<protein>
    <recommendedName>
        <fullName evidence="2">Surface-adhesin protein E-like domain-containing protein</fullName>
    </recommendedName>
</protein>
<dbReference type="EMBL" id="VOBQ01000019">
    <property type="protein sequence ID" value="TWO68401.1"/>
    <property type="molecule type" value="Genomic_DNA"/>
</dbReference>
<evidence type="ECO:0000313" key="3">
    <source>
        <dbReference type="EMBL" id="TWO68401.1"/>
    </source>
</evidence>
<evidence type="ECO:0000256" key="1">
    <source>
        <dbReference type="SAM" id="SignalP"/>
    </source>
</evidence>
<proteinExistence type="predicted"/>
<comment type="caution">
    <text evidence="3">The sequence shown here is derived from an EMBL/GenBank/DDBJ whole genome shotgun (WGS) entry which is preliminary data.</text>
</comment>
<gene>
    <name evidence="3" type="ORF">FN976_22460</name>
</gene>
<dbReference type="OrthoDB" id="8856335at2"/>
<accession>A0A562ZJ14</accession>
<keyword evidence="4" id="KW-1185">Reference proteome</keyword>
<sequence>MFRTCAIVLALAVTLGGVVRAQSAGVWFTVTGHQDDPAVDTVQVDPLPIDAKGDQRVMRIRVSRATERRNWEGVPYRSYVARVLIDCKERKARYLQGEFHLQPLWRGTPHTITDYSKPPVRQMLFLDAQPNPTQRIIRAACGG</sequence>